<keyword evidence="4" id="KW-1185">Reference proteome</keyword>
<evidence type="ECO:0000256" key="1">
    <source>
        <dbReference type="SAM" id="MobiDB-lite"/>
    </source>
</evidence>
<dbReference type="RefSeq" id="WP_006779549.1">
    <property type="nucleotide sequence ID" value="NZ_CP040506.1"/>
</dbReference>
<dbReference type="AlphaFoldDB" id="G5IDI6"/>
<feature type="region of interest" description="Disordered" evidence="1">
    <location>
        <begin position="57"/>
        <end position="109"/>
    </location>
</feature>
<protein>
    <submittedName>
        <fullName evidence="3">Uncharacterized protein</fullName>
    </submittedName>
</protein>
<feature type="compositionally biased region" description="Low complexity" evidence="1">
    <location>
        <begin position="75"/>
        <end position="85"/>
    </location>
</feature>
<dbReference type="Proteomes" id="UP000005384">
    <property type="component" value="Unassembled WGS sequence"/>
</dbReference>
<proteinExistence type="predicted"/>
<evidence type="ECO:0000313" key="3">
    <source>
        <dbReference type="EMBL" id="EHI60432.1"/>
    </source>
</evidence>
<keyword evidence="2" id="KW-0472">Membrane</keyword>
<feature type="transmembrane region" description="Helical" evidence="2">
    <location>
        <begin position="34"/>
        <end position="51"/>
    </location>
</feature>
<sequence>MKPEDIKRKLGELRENAGKTGMGAFQWFQGHERLLVVAGALVVIVLVVAVVPGRRGDGNAGGGDLGPAVTPAQLASPADASPADAGQMAGNGSNSAQEGGRMRQGRIPGPQLETDQIELLDGLAAALKSRDLEAGGAMLLDNEQKLDYLFYQVMKGEPYLYRDGTLSSELEGEGLVMTRPVAAFYGTFENGMPEGACVAIQGIELDGVRYDYADGIWSGGKLNGEAEAGYHYYNGSGEGESQAVKRIGRFVDDLMDGAFTYETVSSDGEVTVWDMEAEDGRTKFDERWLHDDEKQYYYLPSREIDSHTYVVPDDEAEDIRWRNMLLWGE</sequence>
<keyword evidence="2" id="KW-0812">Transmembrane</keyword>
<evidence type="ECO:0000256" key="2">
    <source>
        <dbReference type="SAM" id="Phobius"/>
    </source>
</evidence>
<evidence type="ECO:0000313" key="4">
    <source>
        <dbReference type="Proteomes" id="UP000005384"/>
    </source>
</evidence>
<comment type="caution">
    <text evidence="3">The sequence shown here is derived from an EMBL/GenBank/DDBJ whole genome shotgun (WGS) entry which is preliminary data.</text>
</comment>
<name>G5IDI6_9FIRM</name>
<dbReference type="HOGENOM" id="CLU_844054_0_0_9"/>
<dbReference type="PATRIC" id="fig|742737.3.peg.1582"/>
<organism evidence="3 4">
    <name type="scientific">Hungatella hathewayi WAL-18680</name>
    <dbReference type="NCBI Taxonomy" id="742737"/>
    <lineage>
        <taxon>Bacteria</taxon>
        <taxon>Bacillati</taxon>
        <taxon>Bacillota</taxon>
        <taxon>Clostridia</taxon>
        <taxon>Lachnospirales</taxon>
        <taxon>Lachnospiraceae</taxon>
        <taxon>Hungatella</taxon>
    </lineage>
</organism>
<dbReference type="EMBL" id="ADLN01000020">
    <property type="protein sequence ID" value="EHI60432.1"/>
    <property type="molecule type" value="Genomic_DNA"/>
</dbReference>
<accession>G5IDI6</accession>
<keyword evidence="2" id="KW-1133">Transmembrane helix</keyword>
<reference evidence="3 4" key="1">
    <citation type="submission" date="2011-08" db="EMBL/GenBank/DDBJ databases">
        <title>The Genome Sequence of Clostridium hathewayi WAL-18680.</title>
        <authorList>
            <consortium name="The Broad Institute Genome Sequencing Platform"/>
            <person name="Earl A."/>
            <person name="Ward D."/>
            <person name="Feldgarden M."/>
            <person name="Gevers D."/>
            <person name="Finegold S.M."/>
            <person name="Summanen P.H."/>
            <person name="Molitoris D.R."/>
            <person name="Song M."/>
            <person name="Daigneault M."/>
            <person name="Allen-Vercoe E."/>
            <person name="Young S.K."/>
            <person name="Zeng Q."/>
            <person name="Gargeya S."/>
            <person name="Fitzgerald M."/>
            <person name="Haas B."/>
            <person name="Abouelleil A."/>
            <person name="Alvarado L."/>
            <person name="Arachchi H.M."/>
            <person name="Berlin A."/>
            <person name="Brown A."/>
            <person name="Chapman S.B."/>
            <person name="Chen Z."/>
            <person name="Dunbar C."/>
            <person name="Freedman E."/>
            <person name="Gearin G."/>
            <person name="Gellesch M."/>
            <person name="Goldberg J."/>
            <person name="Griggs A."/>
            <person name="Gujja S."/>
            <person name="Heiman D."/>
            <person name="Howarth C."/>
            <person name="Larson L."/>
            <person name="Lui A."/>
            <person name="MacDonald P.J.P."/>
            <person name="Montmayeur A."/>
            <person name="Murphy C."/>
            <person name="Neiman D."/>
            <person name="Pearson M."/>
            <person name="Priest M."/>
            <person name="Roberts A."/>
            <person name="Saif S."/>
            <person name="Shea T."/>
            <person name="Shenoy N."/>
            <person name="Sisk P."/>
            <person name="Stolte C."/>
            <person name="Sykes S."/>
            <person name="Wortman J."/>
            <person name="Nusbaum C."/>
            <person name="Birren B."/>
        </authorList>
    </citation>
    <scope>NUCLEOTIDE SEQUENCE [LARGE SCALE GENOMIC DNA]</scope>
    <source>
        <strain evidence="3 4">WAL-18680</strain>
    </source>
</reference>
<gene>
    <name evidence="3" type="ORF">HMPREF9473_01563</name>
</gene>